<accession>A0A556VW46</accession>
<feature type="compositionally biased region" description="Polar residues" evidence="2">
    <location>
        <begin position="44"/>
        <end position="55"/>
    </location>
</feature>
<proteinExistence type="predicted"/>
<dbReference type="GO" id="GO:0042393">
    <property type="term" value="F:histone binding"/>
    <property type="evidence" value="ECO:0007669"/>
    <property type="project" value="InterPro"/>
</dbReference>
<dbReference type="Proteomes" id="UP000319801">
    <property type="component" value="Unassembled WGS sequence"/>
</dbReference>
<evidence type="ECO:0000256" key="1">
    <source>
        <dbReference type="SAM" id="Coils"/>
    </source>
</evidence>
<dbReference type="Pfam" id="PF15340">
    <property type="entry name" value="COPR5"/>
    <property type="match status" value="1"/>
</dbReference>
<sequence length="135" mass="15451">MPQVSPKCRRLSRVFTSAPPAGDGIQERIGSFRNRLKRRKETNKPNSVSFPTGETTGCPLEEDWEQEIEEEKEKEQSNAEEALKLALCEMNLYSVPCAPRPHPQHYNPSQHHTPPVRWIQHVSSIETDQFADAEE</sequence>
<evidence type="ECO:0000256" key="2">
    <source>
        <dbReference type="SAM" id="MobiDB-lite"/>
    </source>
</evidence>
<dbReference type="OrthoDB" id="8980070at2759"/>
<dbReference type="AlphaFoldDB" id="A0A556VW46"/>
<feature type="region of interest" description="Disordered" evidence="2">
    <location>
        <begin position="1"/>
        <end position="59"/>
    </location>
</feature>
<protein>
    <submittedName>
        <fullName evidence="3">Uncharacterized protein</fullName>
    </submittedName>
</protein>
<name>A0A556VW46_BAGYA</name>
<evidence type="ECO:0000313" key="3">
    <source>
        <dbReference type="EMBL" id="TUC02895.1"/>
    </source>
</evidence>
<dbReference type="EMBL" id="VCAZ01000336">
    <property type="protein sequence ID" value="TUC02895.1"/>
    <property type="molecule type" value="Genomic_DNA"/>
</dbReference>
<keyword evidence="1" id="KW-0175">Coiled coil</keyword>
<keyword evidence="4" id="KW-1185">Reference proteome</keyword>
<dbReference type="GO" id="GO:0005634">
    <property type="term" value="C:nucleus"/>
    <property type="evidence" value="ECO:0007669"/>
    <property type="project" value="InterPro"/>
</dbReference>
<reference evidence="3 4" key="1">
    <citation type="journal article" date="2019" name="Genome Biol. Evol.">
        <title>Whole-Genome Sequencing of the Giant Devil Catfish, Bagarius yarrelli.</title>
        <authorList>
            <person name="Jiang W."/>
            <person name="Lv Y."/>
            <person name="Cheng L."/>
            <person name="Yang K."/>
            <person name="Chao B."/>
            <person name="Wang X."/>
            <person name="Li Y."/>
            <person name="Pan X."/>
            <person name="You X."/>
            <person name="Zhang Y."/>
            <person name="Yang J."/>
            <person name="Li J."/>
            <person name="Zhang X."/>
            <person name="Liu S."/>
            <person name="Sun C."/>
            <person name="Yang J."/>
            <person name="Shi Q."/>
        </authorList>
    </citation>
    <scope>NUCLEOTIDE SEQUENCE [LARGE SCALE GENOMIC DNA]</scope>
    <source>
        <strain evidence="3">JWS20170419001</strain>
        <tissue evidence="3">Muscle</tissue>
    </source>
</reference>
<evidence type="ECO:0000313" key="4">
    <source>
        <dbReference type="Proteomes" id="UP000319801"/>
    </source>
</evidence>
<gene>
    <name evidence="3" type="ORF">Baya_16611</name>
</gene>
<comment type="caution">
    <text evidence="3">The sequence shown here is derived from an EMBL/GenBank/DDBJ whole genome shotgun (WGS) entry which is preliminary data.</text>
</comment>
<organism evidence="3 4">
    <name type="scientific">Bagarius yarrelli</name>
    <name type="common">Goonch</name>
    <name type="synonym">Bagrus yarrelli</name>
    <dbReference type="NCBI Taxonomy" id="175774"/>
    <lineage>
        <taxon>Eukaryota</taxon>
        <taxon>Metazoa</taxon>
        <taxon>Chordata</taxon>
        <taxon>Craniata</taxon>
        <taxon>Vertebrata</taxon>
        <taxon>Euteleostomi</taxon>
        <taxon>Actinopterygii</taxon>
        <taxon>Neopterygii</taxon>
        <taxon>Teleostei</taxon>
        <taxon>Ostariophysi</taxon>
        <taxon>Siluriformes</taxon>
        <taxon>Sisoridae</taxon>
        <taxon>Sisorinae</taxon>
        <taxon>Bagarius</taxon>
    </lineage>
</organism>
<feature type="coiled-coil region" evidence="1">
    <location>
        <begin position="61"/>
        <end position="89"/>
    </location>
</feature>
<dbReference type="InterPro" id="IPR029289">
    <property type="entry name" value="COPR5"/>
</dbReference>